<dbReference type="RefSeq" id="WP_125029934.1">
    <property type="nucleotide sequence ID" value="NZ_JAPXVP010000004.1"/>
</dbReference>
<reference evidence="1 2" key="1">
    <citation type="submission" date="2018-07" db="EMBL/GenBank/DDBJ databases">
        <title>Draft genome sequence of Ancylomarina sp. M1P.</title>
        <authorList>
            <person name="Yadav S."/>
            <person name="Villanueva L."/>
            <person name="Damste J.S.S."/>
        </authorList>
    </citation>
    <scope>NUCLEOTIDE SEQUENCE [LARGE SCALE GENOMIC DNA]</scope>
    <source>
        <strain evidence="1 2">M1P</strain>
    </source>
</reference>
<gene>
    <name evidence="1" type="ORF">DWB61_05705</name>
</gene>
<dbReference type="EMBL" id="QQWG01000004">
    <property type="protein sequence ID" value="RRG22934.1"/>
    <property type="molecule type" value="Genomic_DNA"/>
</dbReference>
<proteinExistence type="predicted"/>
<evidence type="ECO:0008006" key="3">
    <source>
        <dbReference type="Google" id="ProtNLM"/>
    </source>
</evidence>
<keyword evidence="2" id="KW-1185">Reference proteome</keyword>
<evidence type="ECO:0000313" key="2">
    <source>
        <dbReference type="Proteomes" id="UP000285794"/>
    </source>
</evidence>
<dbReference type="Pfam" id="PF03013">
    <property type="entry name" value="Pyr_excise"/>
    <property type="match status" value="1"/>
</dbReference>
<comment type="caution">
    <text evidence="1">The sequence shown here is derived from an EMBL/GenBank/DDBJ whole genome shotgun (WGS) entry which is preliminary data.</text>
</comment>
<evidence type="ECO:0000313" key="1">
    <source>
        <dbReference type="EMBL" id="RRG22934.1"/>
    </source>
</evidence>
<dbReference type="OrthoDB" id="9782576at2"/>
<dbReference type="Proteomes" id="UP000285794">
    <property type="component" value="Unassembled WGS sequence"/>
</dbReference>
<name>A0A425Y3U5_9BACT</name>
<sequence>MRIWSLHPKYLDAKGLVALWRETLLAKNVLEGQTKAYSNHPQLDRFKKSNDPIRSIHYYLGVVWQEANARGYKFDSRKYKNLELIKKIKLNTGQIEFEKEHLLKKLRLRDEIKYAELWSLESVEIHPLFNQIEGGIEEWEKI</sequence>
<protein>
    <recommendedName>
        <fullName evidence="3">DNA lyase</fullName>
    </recommendedName>
</protein>
<dbReference type="AlphaFoldDB" id="A0A425Y3U5"/>
<accession>A0A425Y3U5</accession>
<dbReference type="InterPro" id="IPR004260">
    <property type="entry name" value="Pyr-dimer_DNA_glycosylase"/>
</dbReference>
<organism evidence="1 2">
    <name type="scientific">Ancylomarina euxinus</name>
    <dbReference type="NCBI Taxonomy" id="2283627"/>
    <lineage>
        <taxon>Bacteria</taxon>
        <taxon>Pseudomonadati</taxon>
        <taxon>Bacteroidota</taxon>
        <taxon>Bacteroidia</taxon>
        <taxon>Marinilabiliales</taxon>
        <taxon>Marinifilaceae</taxon>
        <taxon>Ancylomarina</taxon>
    </lineage>
</organism>